<dbReference type="Proteomes" id="UP000683401">
    <property type="component" value="Chromosome"/>
</dbReference>
<dbReference type="EMBL" id="CP076668">
    <property type="protein sequence ID" value="QWU84954.1"/>
    <property type="molecule type" value="Genomic_DNA"/>
</dbReference>
<evidence type="ECO:0000313" key="2">
    <source>
        <dbReference type="Proteomes" id="UP000683401"/>
    </source>
</evidence>
<organism evidence="1 2">
    <name type="scientific">Pseudomonas lijiangensis</name>
    <dbReference type="NCBI Taxonomy" id="2995658"/>
    <lineage>
        <taxon>Bacteria</taxon>
        <taxon>Pseudomonadati</taxon>
        <taxon>Pseudomonadota</taxon>
        <taxon>Gammaproteobacteria</taxon>
        <taxon>Pseudomonadales</taxon>
        <taxon>Pseudomonadaceae</taxon>
        <taxon>Pseudomonas</taxon>
    </lineage>
</organism>
<name>A0ABX8HXN6_9PSED</name>
<evidence type="ECO:0000313" key="1">
    <source>
        <dbReference type="EMBL" id="QWU84954.1"/>
    </source>
</evidence>
<protein>
    <submittedName>
        <fullName evidence="1">Uncharacterized protein</fullName>
    </submittedName>
</protein>
<gene>
    <name evidence="1" type="ORF">KQP88_09395</name>
</gene>
<accession>A0ABX8HXN6</accession>
<sequence length="66" mass="7716">MPCLHFDEDKGSSPRQTALRYKSGAGWQALICNKSFQKVTLLDRFSKHKFRTIDEFFTLDTLLFTE</sequence>
<keyword evidence="2" id="KW-1185">Reference proteome</keyword>
<reference evidence="2" key="1">
    <citation type="submission" date="2021-06" db="EMBL/GenBank/DDBJ databases">
        <title>Identification of Pseudomonas cichorii causing bacterial leaf black spot of flue-cured tobacco, a new disease in China.</title>
        <authorList>
            <person name="Lu C.-H."/>
        </authorList>
    </citation>
    <scope>NUCLEOTIDE SEQUENCE [LARGE SCALE GENOMIC DNA]</scope>
    <source>
        <strain evidence="2">LJ2</strain>
    </source>
</reference>
<proteinExistence type="predicted"/>
<dbReference type="RefSeq" id="WP_216705471.1">
    <property type="nucleotide sequence ID" value="NZ_CP076668.1"/>
</dbReference>